<feature type="compositionally biased region" description="Low complexity" evidence="4">
    <location>
        <begin position="627"/>
        <end position="645"/>
    </location>
</feature>
<dbReference type="InterPro" id="IPR050639">
    <property type="entry name" value="SSR_resolvase"/>
</dbReference>
<evidence type="ECO:0000256" key="1">
    <source>
        <dbReference type="ARBA" id="ARBA00023125"/>
    </source>
</evidence>
<feature type="region of interest" description="Disordered" evidence="4">
    <location>
        <begin position="571"/>
        <end position="654"/>
    </location>
</feature>
<dbReference type="Gene3D" id="3.90.1750.20">
    <property type="entry name" value="Putative Large Serine Recombinase, Chain B, Domain 2"/>
    <property type="match status" value="1"/>
</dbReference>
<evidence type="ECO:0000256" key="2">
    <source>
        <dbReference type="ARBA" id="ARBA00023172"/>
    </source>
</evidence>
<feature type="compositionally biased region" description="Basic and acidic residues" evidence="4">
    <location>
        <begin position="36"/>
        <end position="56"/>
    </location>
</feature>
<dbReference type="GO" id="GO:0003677">
    <property type="term" value="F:DNA binding"/>
    <property type="evidence" value="ECO:0007669"/>
    <property type="project" value="UniProtKB-KW"/>
</dbReference>
<dbReference type="InterPro" id="IPR006119">
    <property type="entry name" value="Resolv_N"/>
</dbReference>
<dbReference type="PROSITE" id="PS51737">
    <property type="entry name" value="RECOMBINASE_DNA_BIND"/>
    <property type="match status" value="1"/>
</dbReference>
<evidence type="ECO:0000256" key="4">
    <source>
        <dbReference type="SAM" id="MobiDB-lite"/>
    </source>
</evidence>
<gene>
    <name evidence="6" type="ORF">J421_2310</name>
</gene>
<dbReference type="InterPro" id="IPR038109">
    <property type="entry name" value="DNA_bind_recomb_sf"/>
</dbReference>
<dbReference type="SUPFAM" id="SSF53041">
    <property type="entry name" value="Resolvase-like"/>
    <property type="match status" value="1"/>
</dbReference>
<dbReference type="EMBL" id="CP007128">
    <property type="protein sequence ID" value="AHG89847.1"/>
    <property type="molecule type" value="Genomic_DNA"/>
</dbReference>
<dbReference type="eggNOG" id="COG1961">
    <property type="taxonomic scope" value="Bacteria"/>
</dbReference>
<evidence type="ECO:0000313" key="7">
    <source>
        <dbReference type="Proteomes" id="UP000019151"/>
    </source>
</evidence>
<dbReference type="OrthoDB" id="9769353at2"/>
<dbReference type="PANTHER" id="PTHR30461">
    <property type="entry name" value="DNA-INVERTASE FROM LAMBDOID PROPHAGE"/>
    <property type="match status" value="1"/>
</dbReference>
<protein>
    <submittedName>
        <fullName evidence="6">Recombinase</fullName>
    </submittedName>
</protein>
<evidence type="ECO:0000313" key="6">
    <source>
        <dbReference type="EMBL" id="AHG89847.1"/>
    </source>
</evidence>
<dbReference type="HOGENOM" id="CLU_381632_0_0_0"/>
<organism evidence="6 7">
    <name type="scientific">Gemmatirosa kalamazoonensis</name>
    <dbReference type="NCBI Taxonomy" id="861299"/>
    <lineage>
        <taxon>Bacteria</taxon>
        <taxon>Pseudomonadati</taxon>
        <taxon>Gemmatimonadota</taxon>
        <taxon>Gemmatimonadia</taxon>
        <taxon>Gemmatimonadales</taxon>
        <taxon>Gemmatimonadaceae</taxon>
        <taxon>Gemmatirosa</taxon>
    </lineage>
</organism>
<accession>W0RHE3</accession>
<keyword evidence="2" id="KW-0233">DNA recombination</keyword>
<reference evidence="6 7" key="1">
    <citation type="journal article" date="2014" name="Genome Announc.">
        <title>Genome Sequence and Methylome of Soil Bacterium Gemmatirosa kalamazoonensis KBS708T, a Member of the Rarely Cultivated Gemmatimonadetes Phylum.</title>
        <authorList>
            <person name="Debruyn J.M."/>
            <person name="Radosevich M."/>
            <person name="Wommack K.E."/>
            <person name="Polson S.W."/>
            <person name="Hauser L.J."/>
            <person name="Fawaz M.N."/>
            <person name="Korlach J."/>
            <person name="Tsai Y.C."/>
        </authorList>
    </citation>
    <scope>NUCLEOTIDE SEQUENCE [LARGE SCALE GENOMIC DNA]</scope>
    <source>
        <strain evidence="6 7">KBS708</strain>
    </source>
</reference>
<name>W0RHE3_9BACT</name>
<dbReference type="Pfam" id="PF07508">
    <property type="entry name" value="Recombinase"/>
    <property type="match status" value="1"/>
</dbReference>
<keyword evidence="7" id="KW-1185">Reference proteome</keyword>
<dbReference type="InParanoid" id="W0RHE3"/>
<dbReference type="Proteomes" id="UP000019151">
    <property type="component" value="Chromosome"/>
</dbReference>
<proteinExistence type="predicted"/>
<dbReference type="InterPro" id="IPR036162">
    <property type="entry name" value="Resolvase-like_N_sf"/>
</dbReference>
<keyword evidence="1" id="KW-0238">DNA-binding</keyword>
<dbReference type="STRING" id="861299.J421_2310"/>
<feature type="coiled-coil region" evidence="3">
    <location>
        <begin position="447"/>
        <end position="506"/>
    </location>
</feature>
<evidence type="ECO:0000256" key="3">
    <source>
        <dbReference type="SAM" id="Coils"/>
    </source>
</evidence>
<keyword evidence="3" id="KW-0175">Coiled coil</keyword>
<dbReference type="PANTHER" id="PTHR30461:SF2">
    <property type="entry name" value="SERINE RECOMBINASE PINE-RELATED"/>
    <property type="match status" value="1"/>
</dbReference>
<dbReference type="GO" id="GO:0000150">
    <property type="term" value="F:DNA strand exchange activity"/>
    <property type="evidence" value="ECO:0007669"/>
    <property type="project" value="InterPro"/>
</dbReference>
<dbReference type="InterPro" id="IPR011109">
    <property type="entry name" value="DNA_bind_recombinase_dom"/>
</dbReference>
<evidence type="ECO:0000259" key="5">
    <source>
        <dbReference type="PROSITE" id="PS51737"/>
    </source>
</evidence>
<feature type="domain" description="Recombinase" evidence="5">
    <location>
        <begin position="194"/>
        <end position="327"/>
    </location>
</feature>
<feature type="region of interest" description="Disordered" evidence="4">
    <location>
        <begin position="669"/>
        <end position="691"/>
    </location>
</feature>
<feature type="compositionally biased region" description="Low complexity" evidence="4">
    <location>
        <begin position="582"/>
        <end position="610"/>
    </location>
</feature>
<dbReference type="Gene3D" id="3.40.50.1390">
    <property type="entry name" value="Resolvase, N-terminal catalytic domain"/>
    <property type="match status" value="1"/>
</dbReference>
<dbReference type="AlphaFoldDB" id="W0RHE3"/>
<feature type="region of interest" description="Disordered" evidence="4">
    <location>
        <begin position="33"/>
        <end position="56"/>
    </location>
</feature>
<sequence>MTQRDFRSWRERLVAWVARVGAVAGTIPSRIRYSRKSTESQDRQVHSHDQQSAEADKKWGAIDREFVWADDRSGTTFDRPEFQDMLAFCLANPRKKSDPGRVEIYDPSRFGRILDSEGAPDIMAFLAVYSQFESAGWQLHFVTVQRTGDGLVDAVTMALYAYAAALYSVNLSKNARRGRVKHAADGWWTAGTAPWGTLRKDTSTNRILKPGQRSAAGGGGVILVGDQPVLKLWRKSALRILGGASLDKVGAELYEKGVRGPKGGKLGHSSIRNLLTNRALIGQVEYHDQPDDEGNRARRRVKAKWESLVDVELFEKVSERLKREPAEDGGERRQRRRRDLFPIRPVCAHCGVDYNGGRLGAGQGSARVYAHAQPKARANETAYQRRKEAGCKVWNVDALELEEKIKDLIVSERTSVEFQDDVRALLLERDEFRKSAADAVTAARASLEQLTAKQKDLARAVAKLAGQEGFDDNPLLGELDVVRRRIQSAREELARAERFAQSRENAWERLCGIIHETRNIAAAWAKSGPEERKILLDYWVYDVLIVVEPIPGKKRANRKTAVVTLRTAPNAPKHFALGGGQPPSAASADRSSPATPGSSSDESRSRSGCSAAGEPILPNAHAACPRTSGSSSASTATSAGMSSGAPTFPSTTDALRRSPRSFARFMGEPLNEAENSACDMDSSESASDRASLPASAALGAYGESSNSSIENLRLYGHTSWHTSHP</sequence>
<dbReference type="Pfam" id="PF00239">
    <property type="entry name" value="Resolvase"/>
    <property type="match status" value="1"/>
</dbReference>
<dbReference type="KEGG" id="gba:J421_2310"/>
<dbReference type="SMART" id="SM00857">
    <property type="entry name" value="Resolvase"/>
    <property type="match status" value="1"/>
</dbReference>